<dbReference type="InterPro" id="IPR011755">
    <property type="entry name" value="CHP02269_MYXXA"/>
</dbReference>
<accession>A0A7X5BVH5</accession>
<dbReference type="EMBL" id="JAAAPK010000014">
    <property type="protein sequence ID" value="NBC45450.1"/>
    <property type="molecule type" value="Genomic_DNA"/>
</dbReference>
<evidence type="ECO:0000313" key="1">
    <source>
        <dbReference type="EMBL" id="NBC45450.1"/>
    </source>
</evidence>
<name>A0A7X5BVH5_9BACT</name>
<gene>
    <name evidence="1" type="ORF">GTZ93_37215</name>
</gene>
<reference evidence="1 2" key="1">
    <citation type="submission" date="2020-01" db="EMBL/GenBank/DDBJ databases">
        <title>The draft genome sequence of Corallococcus exiguus DSM 14696.</title>
        <authorList>
            <person name="Zhang X."/>
            <person name="Zhu H."/>
        </authorList>
    </citation>
    <scope>NUCLEOTIDE SEQUENCE [LARGE SCALE GENOMIC DNA]</scope>
    <source>
        <strain evidence="1 2">DSM 14696</strain>
    </source>
</reference>
<dbReference type="NCBIfam" id="TIGR02269">
    <property type="entry name" value="TIGR02269 family lipoprotein"/>
    <property type="match status" value="1"/>
</dbReference>
<sequence>MRWMLGLLLVVSCAPAGVHRLTPEEVWREAGTTAGCRYDTHDICTAALCAGEGCALYRCEDLVPGRVVRTRGATVAPLLVAPGSGAQRNWGNAQGLPGGAQPIMVFRWHRREPLPSELRRQQAIEEWARRPKERHHIFPQAFERRFARRGIDVHQYVIAIDADLHHKIHRGEAGGPWNREWEEWLRMKQDRARKVEYFEQASAMIQKHGLFGLTMTYWQVVDLSPQPVRED</sequence>
<dbReference type="AlphaFoldDB" id="A0A7X5BVH5"/>
<protein>
    <submittedName>
        <fullName evidence="1">TIGR02269 family lipoprotein</fullName>
    </submittedName>
</protein>
<comment type="caution">
    <text evidence="1">The sequence shown here is derived from an EMBL/GenBank/DDBJ whole genome shotgun (WGS) entry which is preliminary data.</text>
</comment>
<keyword evidence="2" id="KW-1185">Reference proteome</keyword>
<evidence type="ECO:0000313" key="2">
    <source>
        <dbReference type="Proteomes" id="UP000537825"/>
    </source>
</evidence>
<dbReference type="Proteomes" id="UP000537825">
    <property type="component" value="Unassembled WGS sequence"/>
</dbReference>
<organism evidence="1 2">
    <name type="scientific">Corallococcus exiguus</name>
    <dbReference type="NCBI Taxonomy" id="83462"/>
    <lineage>
        <taxon>Bacteria</taxon>
        <taxon>Pseudomonadati</taxon>
        <taxon>Myxococcota</taxon>
        <taxon>Myxococcia</taxon>
        <taxon>Myxococcales</taxon>
        <taxon>Cystobacterineae</taxon>
        <taxon>Myxococcaceae</taxon>
        <taxon>Corallococcus</taxon>
    </lineage>
</organism>
<keyword evidence="1" id="KW-0449">Lipoprotein</keyword>
<proteinExistence type="predicted"/>
<dbReference type="Pfam" id="PF09533">
    <property type="entry name" value="DUF2380"/>
    <property type="match status" value="1"/>
</dbReference>